<dbReference type="Pfam" id="PF14062">
    <property type="entry name" value="DUF4253"/>
    <property type="match status" value="1"/>
</dbReference>
<reference evidence="2 3" key="1">
    <citation type="submission" date="2021-10" db="EMBL/GenBank/DDBJ databases">
        <title>Streptomyces sp. strain SMC 277, a novel streptomycete isolated from soil.</title>
        <authorList>
            <person name="Chanama M."/>
        </authorList>
    </citation>
    <scope>NUCLEOTIDE SEQUENCE [LARGE SCALE GENOMIC DNA]</scope>
    <source>
        <strain evidence="2 3">SMC 277</strain>
    </source>
</reference>
<dbReference type="Proteomes" id="UP001199054">
    <property type="component" value="Unassembled WGS sequence"/>
</dbReference>
<sequence>MGPGLAQLFLAQGAYLELVVDRPPLDPRAAAQAATELLGYCHDTVQDPWTAGDGMVRSTVWSLWWD</sequence>
<protein>
    <submittedName>
        <fullName evidence="2">DUF4253 domain-containing protein</fullName>
    </submittedName>
</protein>
<evidence type="ECO:0000259" key="1">
    <source>
        <dbReference type="Pfam" id="PF14062"/>
    </source>
</evidence>
<dbReference type="InterPro" id="IPR025349">
    <property type="entry name" value="DUF4253"/>
</dbReference>
<organism evidence="2 3">
    <name type="scientific">Streptomyces antimicrobicus</name>
    <dbReference type="NCBI Taxonomy" id="2883108"/>
    <lineage>
        <taxon>Bacteria</taxon>
        <taxon>Bacillati</taxon>
        <taxon>Actinomycetota</taxon>
        <taxon>Actinomycetes</taxon>
        <taxon>Kitasatosporales</taxon>
        <taxon>Streptomycetaceae</taxon>
        <taxon>Streptomyces</taxon>
    </lineage>
</organism>
<evidence type="ECO:0000313" key="2">
    <source>
        <dbReference type="EMBL" id="MCB5179333.1"/>
    </source>
</evidence>
<accession>A0ABS8B3Y5</accession>
<keyword evidence="3" id="KW-1185">Reference proteome</keyword>
<gene>
    <name evidence="2" type="ORF">LG632_08000</name>
</gene>
<evidence type="ECO:0000313" key="3">
    <source>
        <dbReference type="Proteomes" id="UP001199054"/>
    </source>
</evidence>
<dbReference type="EMBL" id="JAJAUY010000020">
    <property type="protein sequence ID" value="MCB5179333.1"/>
    <property type="molecule type" value="Genomic_DNA"/>
</dbReference>
<name>A0ABS8B3Y5_9ACTN</name>
<comment type="caution">
    <text evidence="2">The sequence shown here is derived from an EMBL/GenBank/DDBJ whole genome shotgun (WGS) entry which is preliminary data.</text>
</comment>
<feature type="domain" description="DUF4253" evidence="1">
    <location>
        <begin position="6"/>
        <end position="66"/>
    </location>
</feature>
<dbReference type="RefSeq" id="WP_226726193.1">
    <property type="nucleotide sequence ID" value="NZ_JAJAUY010000020.1"/>
</dbReference>
<proteinExistence type="predicted"/>